<comment type="caution">
    <text evidence="2">The sequence shown here is derived from an EMBL/GenBank/DDBJ whole genome shotgun (WGS) entry which is preliminary data.</text>
</comment>
<dbReference type="GO" id="GO:0033890">
    <property type="term" value="F:ribonuclease D activity"/>
    <property type="evidence" value="ECO:0007669"/>
    <property type="project" value="UniProtKB-EC"/>
</dbReference>
<dbReference type="EMBL" id="VSSQ01056530">
    <property type="protein sequence ID" value="MPN10386.1"/>
    <property type="molecule type" value="Genomic_DNA"/>
</dbReference>
<dbReference type="GO" id="GO:0006139">
    <property type="term" value="P:nucleobase-containing compound metabolic process"/>
    <property type="evidence" value="ECO:0007669"/>
    <property type="project" value="InterPro"/>
</dbReference>
<dbReference type="EC" id="3.1.13.5" evidence="2"/>
<evidence type="ECO:0000313" key="2">
    <source>
        <dbReference type="EMBL" id="MPN10386.1"/>
    </source>
</evidence>
<dbReference type="InterPro" id="IPR052408">
    <property type="entry name" value="Exonuclease_MUT-7-like"/>
</dbReference>
<dbReference type="PANTHER" id="PTHR47765:SF2">
    <property type="entry name" value="EXONUCLEASE MUT-7 HOMOLOG"/>
    <property type="match status" value="1"/>
</dbReference>
<dbReference type="GO" id="GO:0003676">
    <property type="term" value="F:nucleic acid binding"/>
    <property type="evidence" value="ECO:0007669"/>
    <property type="project" value="InterPro"/>
</dbReference>
<reference evidence="2" key="1">
    <citation type="submission" date="2019-08" db="EMBL/GenBank/DDBJ databases">
        <authorList>
            <person name="Kucharzyk K."/>
            <person name="Murdoch R.W."/>
            <person name="Higgins S."/>
            <person name="Loffler F."/>
        </authorList>
    </citation>
    <scope>NUCLEOTIDE SEQUENCE</scope>
</reference>
<accession>A0A645F9T8</accession>
<dbReference type="InterPro" id="IPR002562">
    <property type="entry name" value="3'-5'_exonuclease_dom"/>
</dbReference>
<dbReference type="GO" id="GO:0008408">
    <property type="term" value="F:3'-5' exonuclease activity"/>
    <property type="evidence" value="ECO:0007669"/>
    <property type="project" value="InterPro"/>
</dbReference>
<dbReference type="Pfam" id="PF01612">
    <property type="entry name" value="DNA_pol_A_exo1"/>
    <property type="match status" value="1"/>
</dbReference>
<dbReference type="CDD" id="cd06141">
    <property type="entry name" value="WRN_exo"/>
    <property type="match status" value="1"/>
</dbReference>
<dbReference type="InterPro" id="IPR012337">
    <property type="entry name" value="RNaseH-like_sf"/>
</dbReference>
<keyword evidence="2" id="KW-0378">Hydrolase</keyword>
<dbReference type="PANTHER" id="PTHR47765">
    <property type="entry name" value="3'-5' EXONUCLEASE DOMAIN-CONTAINING PROTEIN"/>
    <property type="match status" value="1"/>
</dbReference>
<proteinExistence type="predicted"/>
<feature type="domain" description="3'-5' exonuclease" evidence="1">
    <location>
        <begin position="22"/>
        <end position="191"/>
    </location>
</feature>
<dbReference type="SUPFAM" id="SSF53098">
    <property type="entry name" value="Ribonuclease H-like"/>
    <property type="match status" value="1"/>
</dbReference>
<protein>
    <submittedName>
        <fullName evidence="2">Ribonuclease D</fullName>
        <ecNumber evidence="2">3.1.13.5</ecNumber>
    </submittedName>
</protein>
<gene>
    <name evidence="2" type="primary">rnd_14</name>
    <name evidence="2" type="ORF">SDC9_157681</name>
</gene>
<sequence length="192" mass="21849">MGLTISKEEVAELPIEFFAGRTIVVDHESKVEKAVADLMGHSKLGFDTETKPSFKRGQVHKVALMQLSTIDTCYLFRLNKIGYPDALDDIICNPDIKKIGLSLRDDFAAIRKRSDKKPQNFIDLQSFVDEYGIDDNGLQRIYAILFGKKISKNQRLSNWEASYLTEPQKNYAAMDAWACLRIYNHLITNGNK</sequence>
<name>A0A645F9T8_9ZZZZ</name>
<dbReference type="Gene3D" id="3.30.420.10">
    <property type="entry name" value="Ribonuclease H-like superfamily/Ribonuclease H"/>
    <property type="match status" value="1"/>
</dbReference>
<dbReference type="SMART" id="SM00474">
    <property type="entry name" value="35EXOc"/>
    <property type="match status" value="1"/>
</dbReference>
<dbReference type="InterPro" id="IPR036397">
    <property type="entry name" value="RNaseH_sf"/>
</dbReference>
<evidence type="ECO:0000259" key="1">
    <source>
        <dbReference type="SMART" id="SM00474"/>
    </source>
</evidence>
<organism evidence="2">
    <name type="scientific">bioreactor metagenome</name>
    <dbReference type="NCBI Taxonomy" id="1076179"/>
    <lineage>
        <taxon>unclassified sequences</taxon>
        <taxon>metagenomes</taxon>
        <taxon>ecological metagenomes</taxon>
    </lineage>
</organism>
<dbReference type="AlphaFoldDB" id="A0A645F9T8"/>